<dbReference type="Pfam" id="PF03022">
    <property type="entry name" value="MRJP"/>
    <property type="match status" value="1"/>
</dbReference>
<evidence type="ECO:0000256" key="6">
    <source>
        <dbReference type="SAM" id="SignalP"/>
    </source>
</evidence>
<reference evidence="7 8" key="1">
    <citation type="submission" date="2020-08" db="EMBL/GenBank/DDBJ databases">
        <title>Aphidius gifuensis genome sequencing and assembly.</title>
        <authorList>
            <person name="Du Z."/>
        </authorList>
    </citation>
    <scope>NUCLEOTIDE SEQUENCE [LARGE SCALE GENOMIC DNA]</scope>
    <source>
        <strain evidence="7">YNYX2018</strain>
        <tissue evidence="7">Adults</tissue>
    </source>
</reference>
<proteinExistence type="inferred from homology"/>
<evidence type="ECO:0000256" key="2">
    <source>
        <dbReference type="ARBA" id="ARBA00009127"/>
    </source>
</evidence>
<organism evidence="7 8">
    <name type="scientific">Aphidius gifuensis</name>
    <name type="common">Parasitoid wasp</name>
    <dbReference type="NCBI Taxonomy" id="684658"/>
    <lineage>
        <taxon>Eukaryota</taxon>
        <taxon>Metazoa</taxon>
        <taxon>Ecdysozoa</taxon>
        <taxon>Arthropoda</taxon>
        <taxon>Hexapoda</taxon>
        <taxon>Insecta</taxon>
        <taxon>Pterygota</taxon>
        <taxon>Neoptera</taxon>
        <taxon>Endopterygota</taxon>
        <taxon>Hymenoptera</taxon>
        <taxon>Apocrita</taxon>
        <taxon>Ichneumonoidea</taxon>
        <taxon>Braconidae</taxon>
        <taxon>Aphidiinae</taxon>
        <taxon>Aphidius</taxon>
    </lineage>
</organism>
<keyword evidence="5" id="KW-0325">Glycoprotein</keyword>
<evidence type="ECO:0000256" key="5">
    <source>
        <dbReference type="ARBA" id="ARBA00023180"/>
    </source>
</evidence>
<dbReference type="InterPro" id="IPR017996">
    <property type="entry name" value="MRJP/yellow-related"/>
</dbReference>
<dbReference type="PANTHER" id="PTHR10009:SF7">
    <property type="entry name" value="GH10609P-RELATED"/>
    <property type="match status" value="1"/>
</dbReference>
<evidence type="ECO:0000256" key="1">
    <source>
        <dbReference type="ARBA" id="ARBA00004613"/>
    </source>
</evidence>
<dbReference type="InterPro" id="IPR011042">
    <property type="entry name" value="6-blade_b-propeller_TolB-like"/>
</dbReference>
<dbReference type="GO" id="GO:0005576">
    <property type="term" value="C:extracellular region"/>
    <property type="evidence" value="ECO:0007669"/>
    <property type="project" value="UniProtKB-SubCell"/>
</dbReference>
<keyword evidence="3" id="KW-0964">Secreted</keyword>
<dbReference type="PANTHER" id="PTHR10009">
    <property type="entry name" value="PROTEIN YELLOW-RELATED"/>
    <property type="match status" value="1"/>
</dbReference>
<dbReference type="EMBL" id="JACMRX010000003">
    <property type="protein sequence ID" value="KAF7994009.1"/>
    <property type="molecule type" value="Genomic_DNA"/>
</dbReference>
<comment type="similarity">
    <text evidence="2">Belongs to the major royal jelly protein family.</text>
</comment>
<keyword evidence="8" id="KW-1185">Reference proteome</keyword>
<evidence type="ECO:0000313" key="7">
    <source>
        <dbReference type="EMBL" id="KAF7994009.1"/>
    </source>
</evidence>
<gene>
    <name evidence="7" type="ORF">HCN44_011278</name>
</gene>
<sequence length="435" mass="49190">MMKSVCWTIVGLCLLLPSVLSYRPGDPFYNKEKIQTVASWASLDFAFPSVQARQESIQHGDFIPGSATPIDFEIIKTLGGTKMFVSLPRFQEGTPATLGYFMYQNSNSPVILPYPNWEMNRLGNCQGITSVFRIRIDECGRLWVLDTGRLGAQRICPPQLLIFNPKTDEILRRYRFPESQLTNSSLLINLIVDIRDPQGQCKDTFVYISDVQGFQIIVYDYANHRSWNIRNNLFYPYPPFGTITINGLSFDLMDGIFTGALSPIKNGDRILYFHSLASNVESYVSTSILRNYYLFKDNPNAAAREFKSFAKTRIAQAASEAMDKNGVLFYGLVPEVAIGCWNSRDYPEYGGDNLEVLIADKNTLQFASSMKIISSPSGKDELWMITMSLQKVWTGTINPKETNFRILAASTDELVRGTKCDVTSYRVKPHGSWPY</sequence>
<dbReference type="PRINTS" id="PR01366">
    <property type="entry name" value="ROYALJELLY"/>
</dbReference>
<dbReference type="Proteomes" id="UP000639338">
    <property type="component" value="Unassembled WGS sequence"/>
</dbReference>
<dbReference type="AlphaFoldDB" id="A0A835CSJ0"/>
<evidence type="ECO:0000256" key="3">
    <source>
        <dbReference type="ARBA" id="ARBA00022525"/>
    </source>
</evidence>
<evidence type="ECO:0008006" key="9">
    <source>
        <dbReference type="Google" id="ProtNLM"/>
    </source>
</evidence>
<comment type="caution">
    <text evidence="7">The sequence shown here is derived from an EMBL/GenBank/DDBJ whole genome shotgun (WGS) entry which is preliminary data.</text>
</comment>
<feature type="signal peptide" evidence="6">
    <location>
        <begin position="1"/>
        <end position="21"/>
    </location>
</feature>
<feature type="chain" id="PRO_5032870819" description="Bee-milk protein" evidence="6">
    <location>
        <begin position="22"/>
        <end position="435"/>
    </location>
</feature>
<dbReference type="OrthoDB" id="8184345at2759"/>
<evidence type="ECO:0000313" key="8">
    <source>
        <dbReference type="Proteomes" id="UP000639338"/>
    </source>
</evidence>
<evidence type="ECO:0000256" key="4">
    <source>
        <dbReference type="ARBA" id="ARBA00022729"/>
    </source>
</evidence>
<protein>
    <recommendedName>
        <fullName evidence="9">Bee-milk protein</fullName>
    </recommendedName>
</protein>
<comment type="subcellular location">
    <subcellularLocation>
        <location evidence="1">Secreted</location>
    </subcellularLocation>
</comment>
<dbReference type="Gene3D" id="2.120.10.30">
    <property type="entry name" value="TolB, C-terminal domain"/>
    <property type="match status" value="1"/>
</dbReference>
<name>A0A835CSJ0_APHGI</name>
<accession>A0A835CSJ0</accession>
<keyword evidence="4 6" id="KW-0732">Signal</keyword>
<dbReference type="FunFam" id="2.120.10.30:FF:000045">
    <property type="entry name" value="Blast:Protein yellow"/>
    <property type="match status" value="1"/>
</dbReference>